<dbReference type="GO" id="GO:0009279">
    <property type="term" value="C:cell outer membrane"/>
    <property type="evidence" value="ECO:0007669"/>
    <property type="project" value="UniProtKB-SubCell"/>
</dbReference>
<evidence type="ECO:0000313" key="16">
    <source>
        <dbReference type="EMBL" id="ONF96433.1"/>
    </source>
</evidence>
<feature type="short sequence motif" description="TonB C-terminal box" evidence="10">
    <location>
        <begin position="1000"/>
        <end position="1017"/>
    </location>
</feature>
<dbReference type="InterPro" id="IPR036942">
    <property type="entry name" value="Beta-barrel_TonB_sf"/>
</dbReference>
<keyword evidence="6 11" id="KW-0798">TonB box</keyword>
<evidence type="ECO:0000256" key="5">
    <source>
        <dbReference type="ARBA" id="ARBA00022729"/>
    </source>
</evidence>
<protein>
    <submittedName>
        <fullName evidence="16">Vitamin B12 transporter BtuB</fullName>
    </submittedName>
</protein>
<organism evidence="16 17">
    <name type="scientific">Sphingomonas jeddahensis</name>
    <dbReference type="NCBI Taxonomy" id="1915074"/>
    <lineage>
        <taxon>Bacteria</taxon>
        <taxon>Pseudomonadati</taxon>
        <taxon>Pseudomonadota</taxon>
        <taxon>Alphaproteobacteria</taxon>
        <taxon>Sphingomonadales</taxon>
        <taxon>Sphingomonadaceae</taxon>
        <taxon>Sphingomonas</taxon>
    </lineage>
</organism>
<dbReference type="InterPro" id="IPR000531">
    <property type="entry name" value="Beta-barrel_TonB"/>
</dbReference>
<dbReference type="EMBL" id="MPSB01000004">
    <property type="protein sequence ID" value="ONF96433.1"/>
    <property type="molecule type" value="Genomic_DNA"/>
</dbReference>
<dbReference type="Pfam" id="PF07715">
    <property type="entry name" value="Plug"/>
    <property type="match status" value="1"/>
</dbReference>
<evidence type="ECO:0000256" key="10">
    <source>
        <dbReference type="PROSITE-ProRule" id="PRU10144"/>
    </source>
</evidence>
<dbReference type="Gene3D" id="2.170.130.10">
    <property type="entry name" value="TonB-dependent receptor, plug domain"/>
    <property type="match status" value="1"/>
</dbReference>
<feature type="signal peptide" evidence="13">
    <location>
        <begin position="1"/>
        <end position="29"/>
    </location>
</feature>
<dbReference type="InterPro" id="IPR012910">
    <property type="entry name" value="Plug_dom"/>
</dbReference>
<keyword evidence="5 13" id="KW-0732">Signal</keyword>
<evidence type="ECO:0000259" key="14">
    <source>
        <dbReference type="Pfam" id="PF00593"/>
    </source>
</evidence>
<dbReference type="PANTHER" id="PTHR47234:SF2">
    <property type="entry name" value="TONB-DEPENDENT RECEPTOR"/>
    <property type="match status" value="1"/>
</dbReference>
<dbReference type="Gene3D" id="2.40.170.20">
    <property type="entry name" value="TonB-dependent receptor, beta-barrel domain"/>
    <property type="match status" value="1"/>
</dbReference>
<evidence type="ECO:0000256" key="8">
    <source>
        <dbReference type="ARBA" id="ARBA00023237"/>
    </source>
</evidence>
<feature type="region of interest" description="Disordered" evidence="12">
    <location>
        <begin position="32"/>
        <end position="65"/>
    </location>
</feature>
<accession>A0A1V2EV56</accession>
<feature type="chain" id="PRO_5010742316" evidence="13">
    <location>
        <begin position="30"/>
        <end position="1017"/>
    </location>
</feature>
<evidence type="ECO:0000256" key="6">
    <source>
        <dbReference type="ARBA" id="ARBA00023077"/>
    </source>
</evidence>
<comment type="subcellular location">
    <subcellularLocation>
        <location evidence="1 9">Cell outer membrane</location>
        <topology evidence="1 9">Multi-pass membrane protein</topology>
    </subcellularLocation>
</comment>
<dbReference type="InterPro" id="IPR010917">
    <property type="entry name" value="TonB_rcpt_CS"/>
</dbReference>
<dbReference type="InterPro" id="IPR037066">
    <property type="entry name" value="Plug_dom_sf"/>
</dbReference>
<sequence>MVSMTKSALLRGVAPVVFGVALLSTPAMAQVETTAEQPGTGPIEGQLEQSSSDGEPATSGGSTDIVITGSRLRAPNLDSASPITVLSPAEIRQTGTTRVEDLINSLPQAFASQNSGYSNASSGTATINLRGLGSERNLVLVNGRRLMPGDPTSSAADINTIPGALVKRVDVLTGGASSVYGADAVTGVVNFVMDTDFEGFRIDGQYSFYNHDNRAGSDVKRALNARGFGAPDGQVADGGTIDATIAFGTSFDDGRGHITAYAGYRNINAVTQDRRDYSACALGPSTAAQRAAGLGKYNCGGSATSANGTFFTNDATLQLGPGGTFIPGSTPFNFAPTNYFQRPDERYTAGFFANYEISDAIKPYAEFMFMDDRTVAQIAPSGNFGNTFSINCGNPLLSAAQSAVVCAPGNLLTNADGSVVAGDPAAVFIDPISGASYNRGFLQILRRNVEGGPRRDDLQHTSYRFVAGVRGDLGSAWNYDAFYQYGRTNFAETYFNDFSVSRLTNALDVITGPDGTPICRSAQPGGTDANCVPYNIFGGGVSQEALNYLQVPGFQRGINGETVVNASISGTLGEYGVQSPWAEEGLGVVLGGEYRRETLDFFADATFQTGDLAGQGAATLPVAGSFDVKEVFTEVRLPIVNQNFIHDLTITGGYRYSSYNNSAGGSFDTDTYKIEGEFAPIRDIRFRGGYNRAVRAPTLQDLFAPNRVALNGSQDPCAGFAITAADTGCLAQGLTVGQTVAENPSNQYNGLIGGNANLAPEIADTYTVGVVLQPSFLRGFALSVDYFDITLKGAITGIGQDTIVGICTDTSDPFYCGLVNRDQFGSLWRSNNGYVVDTTQNIGGLSTKGIDVNASYTVGLGEAGSVGLSFVGTYLDELITDPGVSDAYDCAGLYGNICGTPNPKWRHQARASYTAPNGLGLSLRWRYFDSVALDTAVGGSNTPADSRLAAQNYFDLAFTAKVGDNFNFRLGANNLLDRQPPITSSANCPAGPCNGNTWVGVYDAIGRYIYTGITLDF</sequence>
<dbReference type="PROSITE" id="PS52016">
    <property type="entry name" value="TONB_DEPENDENT_REC_3"/>
    <property type="match status" value="1"/>
</dbReference>
<evidence type="ECO:0000256" key="12">
    <source>
        <dbReference type="SAM" id="MobiDB-lite"/>
    </source>
</evidence>
<proteinExistence type="inferred from homology"/>
<evidence type="ECO:0000256" key="3">
    <source>
        <dbReference type="ARBA" id="ARBA00022452"/>
    </source>
</evidence>
<comment type="similarity">
    <text evidence="9 11">Belongs to the TonB-dependent receptor family.</text>
</comment>
<evidence type="ECO:0000256" key="11">
    <source>
        <dbReference type="RuleBase" id="RU003357"/>
    </source>
</evidence>
<evidence type="ECO:0000256" key="2">
    <source>
        <dbReference type="ARBA" id="ARBA00022448"/>
    </source>
</evidence>
<reference evidence="16 17" key="1">
    <citation type="submission" date="2016-11" db="EMBL/GenBank/DDBJ databases">
        <title>Genome sequence of Sphingomonas jeddahensis G39.</title>
        <authorList>
            <person name="Poehlein A."/>
            <person name="Wuebbeler J.H."/>
            <person name="Steinbuechel A."/>
            <person name="Daniel R."/>
        </authorList>
    </citation>
    <scope>NUCLEOTIDE SEQUENCE [LARGE SCALE GENOMIC DNA]</scope>
    <source>
        <strain evidence="16 17">G39</strain>
    </source>
</reference>
<keyword evidence="2 9" id="KW-0813">Transport</keyword>
<comment type="caution">
    <text evidence="16">The sequence shown here is derived from an EMBL/GenBank/DDBJ whole genome shotgun (WGS) entry which is preliminary data.</text>
</comment>
<dbReference type="AlphaFoldDB" id="A0A1V2EV56"/>
<gene>
    <name evidence="16" type="primary">btuB_3</name>
    <name evidence="16" type="ORF">SPHI_12180</name>
</gene>
<dbReference type="PROSITE" id="PS01156">
    <property type="entry name" value="TONB_DEPENDENT_REC_2"/>
    <property type="match status" value="1"/>
</dbReference>
<feature type="domain" description="TonB-dependent receptor plug" evidence="15">
    <location>
        <begin position="77"/>
        <end position="188"/>
    </location>
</feature>
<evidence type="ECO:0000256" key="4">
    <source>
        <dbReference type="ARBA" id="ARBA00022692"/>
    </source>
</evidence>
<keyword evidence="17" id="KW-1185">Reference proteome</keyword>
<dbReference type="Proteomes" id="UP000188729">
    <property type="component" value="Unassembled WGS sequence"/>
</dbReference>
<dbReference type="PANTHER" id="PTHR47234">
    <property type="match status" value="1"/>
</dbReference>
<dbReference type="SUPFAM" id="SSF56935">
    <property type="entry name" value="Porins"/>
    <property type="match status" value="1"/>
</dbReference>
<evidence type="ECO:0000256" key="13">
    <source>
        <dbReference type="SAM" id="SignalP"/>
    </source>
</evidence>
<evidence type="ECO:0000313" key="17">
    <source>
        <dbReference type="Proteomes" id="UP000188729"/>
    </source>
</evidence>
<dbReference type="Pfam" id="PF00593">
    <property type="entry name" value="TonB_dep_Rec_b-barrel"/>
    <property type="match status" value="1"/>
</dbReference>
<evidence type="ECO:0000256" key="9">
    <source>
        <dbReference type="PROSITE-ProRule" id="PRU01360"/>
    </source>
</evidence>
<feature type="domain" description="TonB-dependent receptor-like beta-barrel" evidence="14">
    <location>
        <begin position="452"/>
        <end position="975"/>
    </location>
</feature>
<dbReference type="STRING" id="1915074.SPHI_12180"/>
<evidence type="ECO:0000259" key="15">
    <source>
        <dbReference type="Pfam" id="PF07715"/>
    </source>
</evidence>
<keyword evidence="8 9" id="KW-0998">Cell outer membrane</keyword>
<keyword evidence="3 9" id="KW-1134">Transmembrane beta strand</keyword>
<evidence type="ECO:0000256" key="1">
    <source>
        <dbReference type="ARBA" id="ARBA00004571"/>
    </source>
</evidence>
<dbReference type="InterPro" id="IPR039426">
    <property type="entry name" value="TonB-dep_rcpt-like"/>
</dbReference>
<name>A0A1V2EV56_9SPHN</name>
<keyword evidence="4 9" id="KW-0812">Transmembrane</keyword>
<keyword evidence="7 9" id="KW-0472">Membrane</keyword>
<evidence type="ECO:0000256" key="7">
    <source>
        <dbReference type="ARBA" id="ARBA00023136"/>
    </source>
</evidence>